<dbReference type="CDD" id="cd09123">
    <property type="entry name" value="PLDc_Tdp1_2"/>
    <property type="match status" value="1"/>
</dbReference>
<dbReference type="PANTHER" id="PTHR12415:SF4">
    <property type="entry name" value="TYROSYL-DNA PHOSPHODIESTERASE DOMAIN-CONTAINING PROTEIN"/>
    <property type="match status" value="1"/>
</dbReference>
<dbReference type="VEuPathDB" id="FungiDB:AAP_05036"/>
<dbReference type="GO" id="GO:0005634">
    <property type="term" value="C:nucleus"/>
    <property type="evidence" value="ECO:0007669"/>
    <property type="project" value="InterPro"/>
</dbReference>
<feature type="compositionally biased region" description="Basic and acidic residues" evidence="4">
    <location>
        <begin position="34"/>
        <end position="45"/>
    </location>
</feature>
<feature type="compositionally biased region" description="Basic and acidic residues" evidence="4">
    <location>
        <begin position="61"/>
        <end position="72"/>
    </location>
</feature>
<dbReference type="PANTHER" id="PTHR12415">
    <property type="entry name" value="TYROSYL-DNA PHOSPHODIESTERASE 1"/>
    <property type="match status" value="1"/>
</dbReference>
<comment type="caution">
    <text evidence="5">The sequence shown here is derived from an EMBL/GenBank/DDBJ whole genome shotgun (WGS) entry which is preliminary data.</text>
</comment>
<dbReference type="GO" id="GO:0006281">
    <property type="term" value="P:DNA repair"/>
    <property type="evidence" value="ECO:0007669"/>
    <property type="project" value="InterPro"/>
</dbReference>
<dbReference type="OrthoDB" id="47785at2759"/>
<protein>
    <submittedName>
        <fullName evidence="5">Tyrosyl-DNA phosphodiesterase</fullName>
    </submittedName>
</protein>
<dbReference type="EMBL" id="AZGZ01000027">
    <property type="protein sequence ID" value="KZZ88215.1"/>
    <property type="molecule type" value="Genomic_DNA"/>
</dbReference>
<feature type="binding site" evidence="2">
    <location>
        <position position="444"/>
    </location>
    <ligand>
        <name>substrate</name>
    </ligand>
</feature>
<dbReference type="GO" id="GO:0017005">
    <property type="term" value="F:3'-tyrosyl-DNA phosphodiesterase activity"/>
    <property type="evidence" value="ECO:0007669"/>
    <property type="project" value="TreeGrafter"/>
</dbReference>
<keyword evidence="6" id="KW-1185">Reference proteome</keyword>
<accession>A0A167VZA3</accession>
<dbReference type="Proteomes" id="UP000242877">
    <property type="component" value="Unassembled WGS sequence"/>
</dbReference>
<dbReference type="GO" id="GO:0003697">
    <property type="term" value="F:single-stranded DNA binding"/>
    <property type="evidence" value="ECO:0007669"/>
    <property type="project" value="TreeGrafter"/>
</dbReference>
<evidence type="ECO:0000256" key="3">
    <source>
        <dbReference type="PIRSR" id="PIRSR610347-3"/>
    </source>
</evidence>
<evidence type="ECO:0000256" key="1">
    <source>
        <dbReference type="PIRSR" id="PIRSR610347-1"/>
    </source>
</evidence>
<feature type="binding site" evidence="2">
    <location>
        <position position="223"/>
    </location>
    <ligand>
        <name>substrate</name>
    </ligand>
</feature>
<name>A0A167VZA3_9EURO</name>
<dbReference type="SUPFAM" id="SSF56024">
    <property type="entry name" value="Phospholipase D/nuclease"/>
    <property type="match status" value="2"/>
</dbReference>
<feature type="active site" description="Nucleophile" evidence="1">
    <location>
        <position position="221"/>
    </location>
</feature>
<feature type="site" description="Interaction with DNA" evidence="3">
    <location>
        <position position="474"/>
    </location>
</feature>
<dbReference type="Gene3D" id="3.30.870.10">
    <property type="entry name" value="Endonuclease Chain A"/>
    <property type="match status" value="2"/>
</dbReference>
<evidence type="ECO:0000256" key="4">
    <source>
        <dbReference type="SAM" id="MobiDB-lite"/>
    </source>
</evidence>
<dbReference type="AlphaFoldDB" id="A0A167VZA3"/>
<dbReference type="GO" id="GO:0003690">
    <property type="term" value="F:double-stranded DNA binding"/>
    <property type="evidence" value="ECO:0007669"/>
    <property type="project" value="TreeGrafter"/>
</dbReference>
<organism evidence="5 6">
    <name type="scientific">Ascosphaera apis ARSEF 7405</name>
    <dbReference type="NCBI Taxonomy" id="392613"/>
    <lineage>
        <taxon>Eukaryota</taxon>
        <taxon>Fungi</taxon>
        <taxon>Dikarya</taxon>
        <taxon>Ascomycota</taxon>
        <taxon>Pezizomycotina</taxon>
        <taxon>Eurotiomycetes</taxon>
        <taxon>Eurotiomycetidae</taxon>
        <taxon>Onygenales</taxon>
        <taxon>Ascosphaeraceae</taxon>
        <taxon>Ascosphaera</taxon>
    </lineage>
</organism>
<dbReference type="Pfam" id="PF06087">
    <property type="entry name" value="Tyr-DNA_phospho"/>
    <property type="match status" value="1"/>
</dbReference>
<sequence length="559" mass="62219">MSTSSPDRKRRRPATIDLTGSSDDEVQCLDDVSSETKPETFDAQKESQSTSQPPIQGILGLDRKKMEEERLARLKRKQQTEESEQPPAKKLYQSSIGSNIAHRMEATVLPSGARQAASVPGLSYPDGIVKRTWVRGQPRQDDITISEVFQQHYGLELAVMSSFQWDMDWLFSKFDLNKSRYLLVVGEKDEEARSALLEDTKDVGSVRLIFPPMGSFVRCMHSKLMLLFYKEFLRIVVPSANLVPHDWGETGTMENVVFLIDLPKGTSATKTPFFEDLTFFLRAQTFPEQLITKLASFDFSATSKYAFVHTIGGRHAGETSTRTGVCSLSRAIRQLKLATQGPLQLDYITSSLGSLTPAFLKSLGRAAYGDNLMEKDSQKAEEQQWEKQLTVYFPSRRTVQESIGGRAGAGTICFNRQSYSGRQFPREIMRDNINQRSGILMHSKILYVRPKEKSTWANFPTCQGWAYLGSANLSESAWGRLTMDSAAGTPKLNCRNWESGVVIPIQGVGGGGVGGASPAVTGTGEASLQEVFGKSIPVPSRIPAPTYKERKSEPWFMSW</sequence>
<dbReference type="InterPro" id="IPR010347">
    <property type="entry name" value="Tdp1"/>
</dbReference>
<reference evidence="5 6" key="1">
    <citation type="journal article" date="2016" name="Genome Biol. Evol.">
        <title>Divergent and convergent evolution of fungal pathogenicity.</title>
        <authorList>
            <person name="Shang Y."/>
            <person name="Xiao G."/>
            <person name="Zheng P."/>
            <person name="Cen K."/>
            <person name="Zhan S."/>
            <person name="Wang C."/>
        </authorList>
    </citation>
    <scope>NUCLEOTIDE SEQUENCE [LARGE SCALE GENOMIC DNA]</scope>
    <source>
        <strain evidence="5 6">ARSEF 7405</strain>
    </source>
</reference>
<proteinExistence type="predicted"/>
<gene>
    <name evidence="5" type="ORF">AAP_05036</name>
</gene>
<evidence type="ECO:0000313" key="6">
    <source>
        <dbReference type="Proteomes" id="UP000242877"/>
    </source>
</evidence>
<evidence type="ECO:0000313" key="5">
    <source>
        <dbReference type="EMBL" id="KZZ88215.1"/>
    </source>
</evidence>
<feature type="region of interest" description="Disordered" evidence="4">
    <location>
        <begin position="1"/>
        <end position="93"/>
    </location>
</feature>
<feature type="active site" description="Proton donor/acceptor" evidence="1">
    <location>
        <position position="442"/>
    </location>
</feature>
<dbReference type="CDD" id="cd09122">
    <property type="entry name" value="PLDc_Tdp1_1"/>
    <property type="match status" value="1"/>
</dbReference>
<evidence type="ECO:0000256" key="2">
    <source>
        <dbReference type="PIRSR" id="PIRSR610347-2"/>
    </source>
</evidence>